<keyword evidence="3" id="KW-0732">Signal</keyword>
<dbReference type="InterPro" id="IPR032675">
    <property type="entry name" value="LRR_dom_sf"/>
</dbReference>
<feature type="chain" id="PRO_5046411796" evidence="3">
    <location>
        <begin position="19"/>
        <end position="327"/>
    </location>
</feature>
<dbReference type="SMART" id="SM00369">
    <property type="entry name" value="LRR_TYP"/>
    <property type="match status" value="4"/>
</dbReference>
<dbReference type="InterPro" id="IPR003591">
    <property type="entry name" value="Leu-rich_rpt_typical-subtyp"/>
</dbReference>
<dbReference type="GeneID" id="106461120"/>
<feature type="signal peptide" evidence="3">
    <location>
        <begin position="1"/>
        <end position="18"/>
    </location>
</feature>
<evidence type="ECO:0000256" key="1">
    <source>
        <dbReference type="ARBA" id="ARBA00022614"/>
    </source>
</evidence>
<sequence>MKGLHLVTIACMFLFTAGHRNMGPGQGAPTSGCPSEELFLPCECEGSAVIQCNKAKTTSEVVESFKQKFEDFGAFGTFHMKNTPVSKIPSRLFGPAKFYSFRITGNLNLNSVEDNAFAGSEPFAEHIDISNNAISSPSVFQAISKLDQLKYINLENNSLTEVPNNAFGNQALQFISLRYNKIQSVGQYAFQHLANLERLDLRNNLITLLQDNVFDFVKTTVDYTSIALENNKISDVSNNALVGLKRSEVLLSNNLLTTLKAEAFQSYFEKIVQFNGRAIVLKDNPFYCDCRVKWIVENKSYWPYIGAMTCHDGRNIQSYKVEELEDC</sequence>
<dbReference type="SUPFAM" id="SSF52058">
    <property type="entry name" value="L domain-like"/>
    <property type="match status" value="1"/>
</dbReference>
<keyword evidence="1" id="KW-0433">Leucine-rich repeat</keyword>
<keyword evidence="2" id="KW-0677">Repeat</keyword>
<dbReference type="RefSeq" id="XP_013776365.1">
    <property type="nucleotide sequence ID" value="XM_013920911.2"/>
</dbReference>
<dbReference type="InterPro" id="IPR001611">
    <property type="entry name" value="Leu-rich_rpt"/>
</dbReference>
<organism evidence="4 5">
    <name type="scientific">Limulus polyphemus</name>
    <name type="common">Atlantic horseshoe crab</name>
    <dbReference type="NCBI Taxonomy" id="6850"/>
    <lineage>
        <taxon>Eukaryota</taxon>
        <taxon>Metazoa</taxon>
        <taxon>Ecdysozoa</taxon>
        <taxon>Arthropoda</taxon>
        <taxon>Chelicerata</taxon>
        <taxon>Merostomata</taxon>
        <taxon>Xiphosura</taxon>
        <taxon>Limulidae</taxon>
        <taxon>Limulus</taxon>
    </lineage>
</organism>
<evidence type="ECO:0000313" key="5">
    <source>
        <dbReference type="RefSeq" id="XP_013776365.1"/>
    </source>
</evidence>
<protein>
    <submittedName>
        <fullName evidence="5">Oplophorus-luciferin 2-monooxygenase non-catalytic subunit-like</fullName>
    </submittedName>
</protein>
<dbReference type="Pfam" id="PF13855">
    <property type="entry name" value="LRR_8"/>
    <property type="match status" value="1"/>
</dbReference>
<dbReference type="PANTHER" id="PTHR24366">
    <property type="entry name" value="IG(IMMUNOGLOBULIN) AND LRR(LEUCINE RICH REPEAT) DOMAINS"/>
    <property type="match status" value="1"/>
</dbReference>
<evidence type="ECO:0000256" key="2">
    <source>
        <dbReference type="ARBA" id="ARBA00022737"/>
    </source>
</evidence>
<proteinExistence type="predicted"/>
<dbReference type="Proteomes" id="UP000694941">
    <property type="component" value="Unplaced"/>
</dbReference>
<dbReference type="Pfam" id="PF00560">
    <property type="entry name" value="LRR_1"/>
    <property type="match status" value="1"/>
</dbReference>
<evidence type="ECO:0000256" key="3">
    <source>
        <dbReference type="SAM" id="SignalP"/>
    </source>
</evidence>
<dbReference type="Gene3D" id="3.80.10.10">
    <property type="entry name" value="Ribonuclease Inhibitor"/>
    <property type="match status" value="2"/>
</dbReference>
<reference evidence="5" key="1">
    <citation type="submission" date="2025-08" db="UniProtKB">
        <authorList>
            <consortium name="RefSeq"/>
        </authorList>
    </citation>
    <scope>IDENTIFICATION</scope>
    <source>
        <tissue evidence="5">Muscle</tissue>
    </source>
</reference>
<evidence type="ECO:0000313" key="4">
    <source>
        <dbReference type="Proteomes" id="UP000694941"/>
    </source>
</evidence>
<accession>A0ABM1B7H3</accession>
<keyword evidence="4" id="KW-1185">Reference proteome</keyword>
<dbReference type="PANTHER" id="PTHR24366:SF96">
    <property type="entry name" value="LEUCINE RICH REPEAT CONTAINING 53"/>
    <property type="match status" value="1"/>
</dbReference>
<gene>
    <name evidence="5" type="primary">LOC106461120</name>
</gene>
<name>A0ABM1B7H3_LIMPO</name>